<evidence type="ECO:0000256" key="3">
    <source>
        <dbReference type="ARBA" id="ARBA00022679"/>
    </source>
</evidence>
<sequence>MSNTTETAWQDPTVRVQPGRTEPAAGPMMGALGGPMGRFAIVGRQPWWTPLRTLIFIALTFLSFGYMTKANCLQGAVGEDGTVGLNWSGNRQYMSACYNDILPLYNGRGLNMPGNPYAYSWKEGDLTRYMEYPVLSGLFQGAMGALTRWTYPLIEALGLTVAEASWYFTLTALVLSAMWVITIRYVAELAGNRVWDTVLVAASPLIIVHAFTNWDIPSILALVLAMVAWRRGRPGWAGVWIGVGTALKLWPLYLLGALLIVALRRHRFPAFLWSLATTVVTWVAVNAPIAYLYPDAWREFLRLNEDRGAEWTTIYEILARTTGLQLQPETINTISFVAFAAICLGVFVLGMKAGAVPTVPELLFLIVAGFILVNKVWSPQYSLWLVVPAVLALPRWRLLLSWMVVDMLVWPATMIFIGAEAGNGLPPELFNLLLIVRGGFIVAIALLIIGQVWNREASISTS</sequence>
<dbReference type="Pfam" id="PF09594">
    <property type="entry name" value="GT87"/>
    <property type="match status" value="1"/>
</dbReference>
<reference evidence="10 11" key="1">
    <citation type="submission" date="2017-10" db="EMBL/GenBank/DDBJ databases">
        <title>Sequencing the genomes of 1000 actinobacteria strains.</title>
        <authorList>
            <person name="Klenk H.-P."/>
        </authorList>
    </citation>
    <scope>NUCLEOTIDE SEQUENCE [LARGE SCALE GENOMIC DNA]</scope>
    <source>
        <strain evidence="10 11">DSM 20688</strain>
    </source>
</reference>
<dbReference type="PIRSF" id="PIRSF010361">
    <property type="entry name" value="UCP010361"/>
    <property type="match status" value="1"/>
</dbReference>
<accession>A0A2A9DMA6</accession>
<feature type="transmembrane region" description="Helical" evidence="9">
    <location>
        <begin position="330"/>
        <end position="350"/>
    </location>
</feature>
<evidence type="ECO:0000256" key="6">
    <source>
        <dbReference type="ARBA" id="ARBA00023136"/>
    </source>
</evidence>
<evidence type="ECO:0000256" key="1">
    <source>
        <dbReference type="ARBA" id="ARBA00004651"/>
    </source>
</evidence>
<keyword evidence="2" id="KW-1003">Cell membrane</keyword>
<feature type="transmembrane region" description="Helical" evidence="9">
    <location>
        <begin position="398"/>
        <end position="417"/>
    </location>
</feature>
<comment type="similarity">
    <text evidence="7">Belongs to the glycosyltransferase 87 family.</text>
</comment>
<dbReference type="STRING" id="1724.GCA_001044175_00570"/>
<protein>
    <submittedName>
        <fullName evidence="10">Putative membrane protein</fullName>
    </submittedName>
</protein>
<comment type="caution">
    <text evidence="10">The sequence shown here is derived from an EMBL/GenBank/DDBJ whole genome shotgun (WGS) entry which is preliminary data.</text>
</comment>
<dbReference type="InterPro" id="IPR018584">
    <property type="entry name" value="GT87"/>
</dbReference>
<evidence type="ECO:0000256" key="4">
    <source>
        <dbReference type="ARBA" id="ARBA00022692"/>
    </source>
</evidence>
<dbReference type="InterPro" id="IPR016570">
    <property type="entry name" value="UCP010361"/>
</dbReference>
<proteinExistence type="inferred from homology"/>
<dbReference type="GO" id="GO:0016758">
    <property type="term" value="F:hexosyltransferase activity"/>
    <property type="evidence" value="ECO:0007669"/>
    <property type="project" value="InterPro"/>
</dbReference>
<dbReference type="RefSeq" id="WP_048381800.1">
    <property type="nucleotide sequence ID" value="NZ_LDYE01000011.1"/>
</dbReference>
<keyword evidence="3" id="KW-0808">Transferase</keyword>
<dbReference type="AlphaFoldDB" id="A0A2A9DMA6"/>
<keyword evidence="11" id="KW-1185">Reference proteome</keyword>
<feature type="transmembrane region" description="Helical" evidence="9">
    <location>
        <begin position="166"/>
        <end position="186"/>
    </location>
</feature>
<feature type="transmembrane region" description="Helical" evidence="9">
    <location>
        <begin position="429"/>
        <end position="453"/>
    </location>
</feature>
<comment type="subcellular location">
    <subcellularLocation>
        <location evidence="1">Cell membrane</location>
        <topology evidence="1">Multi-pass membrane protein</topology>
    </subcellularLocation>
</comment>
<feature type="transmembrane region" description="Helical" evidence="9">
    <location>
        <begin position="239"/>
        <end position="263"/>
    </location>
</feature>
<feature type="transmembrane region" description="Helical" evidence="9">
    <location>
        <begin position="47"/>
        <end position="66"/>
    </location>
</feature>
<keyword evidence="5 9" id="KW-1133">Transmembrane helix</keyword>
<dbReference type="EMBL" id="PDJF01000001">
    <property type="protein sequence ID" value="PFG27734.1"/>
    <property type="molecule type" value="Genomic_DNA"/>
</dbReference>
<feature type="compositionally biased region" description="Polar residues" evidence="8">
    <location>
        <begin position="1"/>
        <end position="10"/>
    </location>
</feature>
<evidence type="ECO:0000313" key="10">
    <source>
        <dbReference type="EMBL" id="PFG27734.1"/>
    </source>
</evidence>
<gene>
    <name evidence="10" type="ORF">ATK06_0810</name>
</gene>
<feature type="transmembrane region" description="Helical" evidence="9">
    <location>
        <begin position="270"/>
        <end position="293"/>
    </location>
</feature>
<evidence type="ECO:0000256" key="9">
    <source>
        <dbReference type="SAM" id="Phobius"/>
    </source>
</evidence>
<feature type="transmembrane region" description="Helical" evidence="9">
    <location>
        <begin position="362"/>
        <end position="378"/>
    </location>
</feature>
<feature type="region of interest" description="Disordered" evidence="8">
    <location>
        <begin position="1"/>
        <end position="24"/>
    </location>
</feature>
<organism evidence="10 11">
    <name type="scientific">Corynebacterium renale</name>
    <dbReference type="NCBI Taxonomy" id="1724"/>
    <lineage>
        <taxon>Bacteria</taxon>
        <taxon>Bacillati</taxon>
        <taxon>Actinomycetota</taxon>
        <taxon>Actinomycetes</taxon>
        <taxon>Mycobacteriales</taxon>
        <taxon>Corynebacteriaceae</taxon>
        <taxon>Corynebacterium</taxon>
    </lineage>
</organism>
<feature type="transmembrane region" description="Helical" evidence="9">
    <location>
        <begin position="198"/>
        <end position="227"/>
    </location>
</feature>
<dbReference type="GO" id="GO:0005886">
    <property type="term" value="C:plasma membrane"/>
    <property type="evidence" value="ECO:0007669"/>
    <property type="project" value="UniProtKB-SubCell"/>
</dbReference>
<evidence type="ECO:0000256" key="7">
    <source>
        <dbReference type="ARBA" id="ARBA00024033"/>
    </source>
</evidence>
<name>A0A2A9DMA6_9CORY</name>
<dbReference type="Proteomes" id="UP000221653">
    <property type="component" value="Unassembled WGS sequence"/>
</dbReference>
<keyword evidence="4 9" id="KW-0812">Transmembrane</keyword>
<keyword evidence="6 9" id="KW-0472">Membrane</keyword>
<evidence type="ECO:0000256" key="8">
    <source>
        <dbReference type="SAM" id="MobiDB-lite"/>
    </source>
</evidence>
<evidence type="ECO:0000256" key="5">
    <source>
        <dbReference type="ARBA" id="ARBA00022989"/>
    </source>
</evidence>
<evidence type="ECO:0000313" key="11">
    <source>
        <dbReference type="Proteomes" id="UP000221653"/>
    </source>
</evidence>
<evidence type="ECO:0000256" key="2">
    <source>
        <dbReference type="ARBA" id="ARBA00022475"/>
    </source>
</evidence>
<feature type="transmembrane region" description="Helical" evidence="9">
    <location>
        <begin position="132"/>
        <end position="154"/>
    </location>
</feature>
<dbReference type="OrthoDB" id="3348156at2"/>